<evidence type="ECO:0000256" key="2">
    <source>
        <dbReference type="ARBA" id="ARBA00022771"/>
    </source>
</evidence>
<evidence type="ECO:0000256" key="1">
    <source>
        <dbReference type="ARBA" id="ARBA00022723"/>
    </source>
</evidence>
<accession>A0AAD6SPX4</accession>
<keyword evidence="3" id="KW-0862">Zinc</keyword>
<dbReference type="Pfam" id="PF01753">
    <property type="entry name" value="zf-MYND"/>
    <property type="match status" value="1"/>
</dbReference>
<dbReference type="PROSITE" id="PS50865">
    <property type="entry name" value="ZF_MYND_2"/>
    <property type="match status" value="1"/>
</dbReference>
<sequence>MVCGSCSKASGSLKCSRCKMMTYCNRECQAAHWHTHKIHCKRVEMSPQKLQLHFTVGRSGPPITFHENIPAAFCQRDAPRDLTSRWVSQLVDTHEEEVLVRHPGRPCLYCGKPAIKLHTTLAITLHGNPPTVFAMGQPLCTKNRNDGCAVQAQATIDQGLQSPDFPGRGTEIYKA</sequence>
<feature type="domain" description="MYND-type" evidence="5">
    <location>
        <begin position="3"/>
        <end position="40"/>
    </location>
</feature>
<proteinExistence type="predicted"/>
<gene>
    <name evidence="6" type="ORF">C8F04DRAFT_1111934</name>
</gene>
<name>A0AAD6SPX4_9AGAR</name>
<organism evidence="6 7">
    <name type="scientific">Mycena alexandri</name>
    <dbReference type="NCBI Taxonomy" id="1745969"/>
    <lineage>
        <taxon>Eukaryota</taxon>
        <taxon>Fungi</taxon>
        <taxon>Dikarya</taxon>
        <taxon>Basidiomycota</taxon>
        <taxon>Agaricomycotina</taxon>
        <taxon>Agaricomycetes</taxon>
        <taxon>Agaricomycetidae</taxon>
        <taxon>Agaricales</taxon>
        <taxon>Marasmiineae</taxon>
        <taxon>Mycenaceae</taxon>
        <taxon>Mycena</taxon>
    </lineage>
</organism>
<evidence type="ECO:0000313" key="7">
    <source>
        <dbReference type="Proteomes" id="UP001218188"/>
    </source>
</evidence>
<comment type="caution">
    <text evidence="6">The sequence shown here is derived from an EMBL/GenBank/DDBJ whole genome shotgun (WGS) entry which is preliminary data.</text>
</comment>
<dbReference type="GO" id="GO:0008270">
    <property type="term" value="F:zinc ion binding"/>
    <property type="evidence" value="ECO:0007669"/>
    <property type="project" value="UniProtKB-KW"/>
</dbReference>
<dbReference type="EMBL" id="JARJCM010000085">
    <property type="protein sequence ID" value="KAJ7030956.1"/>
    <property type="molecule type" value="Genomic_DNA"/>
</dbReference>
<dbReference type="SUPFAM" id="SSF144232">
    <property type="entry name" value="HIT/MYND zinc finger-like"/>
    <property type="match status" value="1"/>
</dbReference>
<dbReference type="PROSITE" id="PS01360">
    <property type="entry name" value="ZF_MYND_1"/>
    <property type="match status" value="1"/>
</dbReference>
<evidence type="ECO:0000256" key="3">
    <source>
        <dbReference type="ARBA" id="ARBA00022833"/>
    </source>
</evidence>
<evidence type="ECO:0000313" key="6">
    <source>
        <dbReference type="EMBL" id="KAJ7030956.1"/>
    </source>
</evidence>
<keyword evidence="7" id="KW-1185">Reference proteome</keyword>
<dbReference type="AlphaFoldDB" id="A0AAD6SPX4"/>
<keyword evidence="1" id="KW-0479">Metal-binding</keyword>
<evidence type="ECO:0000256" key="4">
    <source>
        <dbReference type="PROSITE-ProRule" id="PRU00134"/>
    </source>
</evidence>
<evidence type="ECO:0000259" key="5">
    <source>
        <dbReference type="PROSITE" id="PS50865"/>
    </source>
</evidence>
<keyword evidence="2 4" id="KW-0863">Zinc-finger</keyword>
<dbReference type="Proteomes" id="UP001218188">
    <property type="component" value="Unassembled WGS sequence"/>
</dbReference>
<reference evidence="6" key="1">
    <citation type="submission" date="2023-03" db="EMBL/GenBank/DDBJ databases">
        <title>Massive genome expansion in bonnet fungi (Mycena s.s.) driven by repeated elements and novel gene families across ecological guilds.</title>
        <authorList>
            <consortium name="Lawrence Berkeley National Laboratory"/>
            <person name="Harder C.B."/>
            <person name="Miyauchi S."/>
            <person name="Viragh M."/>
            <person name="Kuo A."/>
            <person name="Thoen E."/>
            <person name="Andreopoulos B."/>
            <person name="Lu D."/>
            <person name="Skrede I."/>
            <person name="Drula E."/>
            <person name="Henrissat B."/>
            <person name="Morin E."/>
            <person name="Kohler A."/>
            <person name="Barry K."/>
            <person name="LaButti K."/>
            <person name="Morin E."/>
            <person name="Salamov A."/>
            <person name="Lipzen A."/>
            <person name="Mereny Z."/>
            <person name="Hegedus B."/>
            <person name="Baldrian P."/>
            <person name="Stursova M."/>
            <person name="Weitz H."/>
            <person name="Taylor A."/>
            <person name="Grigoriev I.V."/>
            <person name="Nagy L.G."/>
            <person name="Martin F."/>
            <person name="Kauserud H."/>
        </authorList>
    </citation>
    <scope>NUCLEOTIDE SEQUENCE</scope>
    <source>
        <strain evidence="6">CBHHK200</strain>
    </source>
</reference>
<dbReference type="Gene3D" id="6.10.140.2220">
    <property type="match status" value="1"/>
</dbReference>
<dbReference type="InterPro" id="IPR002893">
    <property type="entry name" value="Znf_MYND"/>
</dbReference>
<protein>
    <recommendedName>
        <fullName evidence="5">MYND-type domain-containing protein</fullName>
    </recommendedName>
</protein>